<sequence>MLVAVCYTGVFPMMDRFGATRLGVWMIKHVIAPVHRLLYRLSGGRLFASSGAGREVLLLTTTGRLTGKDRTTPVYYLRDGNRIILCNVNPGFERTNPWVINLRAHPIARLQIGSEIAEYQACEATEAEIDLYWPRLIQIWPAYESHFQKSGRRAIFILERR</sequence>
<gene>
    <name evidence="3" type="ORF">ENT17_04120</name>
</gene>
<comment type="caution">
    <text evidence="3">The sequence shown here is derived from an EMBL/GenBank/DDBJ whole genome shotgun (WGS) entry which is preliminary data.</text>
</comment>
<dbReference type="AlphaFoldDB" id="A0A7C4Q144"/>
<name>A0A7C4Q144_9CHLR</name>
<dbReference type="PANTHER" id="PTHR39428:SF1">
    <property type="entry name" value="F420H(2)-DEPENDENT QUINONE REDUCTASE RV1261C"/>
    <property type="match status" value="1"/>
</dbReference>
<dbReference type="Gene3D" id="2.30.110.10">
    <property type="entry name" value="Electron Transport, Fmn-binding Protein, Chain A"/>
    <property type="match status" value="1"/>
</dbReference>
<evidence type="ECO:0000313" key="3">
    <source>
        <dbReference type="EMBL" id="HGS86784.1"/>
    </source>
</evidence>
<dbReference type="NCBIfam" id="TIGR00026">
    <property type="entry name" value="hi_GC_TIGR00026"/>
    <property type="match status" value="1"/>
</dbReference>
<dbReference type="GO" id="GO:0070967">
    <property type="term" value="F:coenzyme F420 binding"/>
    <property type="evidence" value="ECO:0007669"/>
    <property type="project" value="TreeGrafter"/>
</dbReference>
<dbReference type="EMBL" id="DSXR01000050">
    <property type="protein sequence ID" value="HGS86784.1"/>
    <property type="molecule type" value="Genomic_DNA"/>
</dbReference>
<dbReference type="Pfam" id="PF04075">
    <property type="entry name" value="F420H2_quin_red"/>
    <property type="match status" value="1"/>
</dbReference>
<evidence type="ECO:0000256" key="2">
    <source>
        <dbReference type="ARBA" id="ARBA00049106"/>
    </source>
</evidence>
<dbReference type="InterPro" id="IPR012349">
    <property type="entry name" value="Split_barrel_FMN-bd"/>
</dbReference>
<reference evidence="3" key="1">
    <citation type="journal article" date="2020" name="mSystems">
        <title>Genome- and Community-Level Interaction Insights into Carbon Utilization and Element Cycling Functions of Hydrothermarchaeota in Hydrothermal Sediment.</title>
        <authorList>
            <person name="Zhou Z."/>
            <person name="Liu Y."/>
            <person name="Xu W."/>
            <person name="Pan J."/>
            <person name="Luo Z.H."/>
            <person name="Li M."/>
        </authorList>
    </citation>
    <scope>NUCLEOTIDE SEQUENCE [LARGE SCALE GENOMIC DNA]</scope>
    <source>
        <strain evidence="3">SpSt-556</strain>
    </source>
</reference>
<dbReference type="PANTHER" id="PTHR39428">
    <property type="entry name" value="F420H(2)-DEPENDENT QUINONE REDUCTASE RV1261C"/>
    <property type="match status" value="1"/>
</dbReference>
<evidence type="ECO:0000256" key="1">
    <source>
        <dbReference type="ARBA" id="ARBA00008710"/>
    </source>
</evidence>
<dbReference type="GO" id="GO:0016491">
    <property type="term" value="F:oxidoreductase activity"/>
    <property type="evidence" value="ECO:0007669"/>
    <property type="project" value="InterPro"/>
</dbReference>
<dbReference type="GO" id="GO:0005886">
    <property type="term" value="C:plasma membrane"/>
    <property type="evidence" value="ECO:0007669"/>
    <property type="project" value="TreeGrafter"/>
</dbReference>
<accession>A0A7C4Q144</accession>
<protein>
    <submittedName>
        <fullName evidence="3">Nitroreductase family deazaflavin-dependent oxidoreductase</fullName>
    </submittedName>
</protein>
<proteinExistence type="inferred from homology"/>
<organism evidence="3">
    <name type="scientific">Bellilinea caldifistulae</name>
    <dbReference type="NCBI Taxonomy" id="360411"/>
    <lineage>
        <taxon>Bacteria</taxon>
        <taxon>Bacillati</taxon>
        <taxon>Chloroflexota</taxon>
        <taxon>Anaerolineae</taxon>
        <taxon>Anaerolineales</taxon>
        <taxon>Anaerolineaceae</taxon>
        <taxon>Bellilinea</taxon>
    </lineage>
</organism>
<comment type="catalytic activity">
    <reaction evidence="2">
        <text>oxidized coenzyme F420-(gamma-L-Glu)(n) + a quinol + H(+) = reduced coenzyme F420-(gamma-L-Glu)(n) + a quinone</text>
        <dbReference type="Rhea" id="RHEA:39663"/>
        <dbReference type="Rhea" id="RHEA-COMP:12939"/>
        <dbReference type="Rhea" id="RHEA-COMP:14378"/>
        <dbReference type="ChEBI" id="CHEBI:15378"/>
        <dbReference type="ChEBI" id="CHEBI:24646"/>
        <dbReference type="ChEBI" id="CHEBI:132124"/>
        <dbReference type="ChEBI" id="CHEBI:133980"/>
        <dbReference type="ChEBI" id="CHEBI:139511"/>
    </reaction>
</comment>
<dbReference type="InterPro" id="IPR004378">
    <property type="entry name" value="F420H2_quin_Rdtase"/>
</dbReference>
<comment type="similarity">
    <text evidence="1">Belongs to the F420H(2)-dependent quinone reductase family.</text>
</comment>